<evidence type="ECO:0000313" key="3">
    <source>
        <dbReference type="Proteomes" id="UP000001610"/>
    </source>
</evidence>
<keyword evidence="1" id="KW-0732">Signal</keyword>
<dbReference type="Proteomes" id="UP000001610">
    <property type="component" value="Unassembled WGS sequence"/>
</dbReference>
<dbReference type="KEGG" id="cmt:CCM_01988"/>
<evidence type="ECO:0000256" key="1">
    <source>
        <dbReference type="SAM" id="SignalP"/>
    </source>
</evidence>
<organism evidence="2 3">
    <name type="scientific">Cordyceps militaris (strain CM01)</name>
    <name type="common">Caterpillar fungus</name>
    <dbReference type="NCBI Taxonomy" id="983644"/>
    <lineage>
        <taxon>Eukaryota</taxon>
        <taxon>Fungi</taxon>
        <taxon>Dikarya</taxon>
        <taxon>Ascomycota</taxon>
        <taxon>Pezizomycotina</taxon>
        <taxon>Sordariomycetes</taxon>
        <taxon>Hypocreomycetidae</taxon>
        <taxon>Hypocreales</taxon>
        <taxon>Cordycipitaceae</taxon>
        <taxon>Cordyceps</taxon>
    </lineage>
</organism>
<name>G3JC01_CORMM</name>
<dbReference type="RefSeq" id="XP_006667205.1">
    <property type="nucleotide sequence ID" value="XM_006667142.1"/>
</dbReference>
<sequence>MAPITSLLLLLPIFLASLISAQNATSSCGQPHTSPEEAFSACCPSSSPDTGNSTRPHVGTFQILNGRAFSYRCNIFVDLEGVQVDAVGPGPCAEACSQNPACVSAAWDMGRACPCYHYVATSRPGALRIDPVVVQDMPGPPPPPQDCQASVASAVASARGEAETSYRSQLSSAVASAVSSAESAARLSCQALVPPPDASSRCEGVKSEAETSCRTMVSFAVSGAVAGIQDVARTSCASQLSSAVSSAQEAGQTSCQTAVTAAVASAHQAAQTSCQSHASSAVAAAVASAESAAQTAYQSRVSSAVASAVTSASASASTSCESRLIGWSQWGHGWRHSIVRVVERQFFHRYMV</sequence>
<reference evidence="2 3" key="1">
    <citation type="journal article" date="2011" name="Genome Biol.">
        <title>Genome sequence of the insect pathogenic fungus Cordyceps militaris, a valued traditional Chinese medicine.</title>
        <authorList>
            <person name="Zheng P."/>
            <person name="Xia Y."/>
            <person name="Xiao G."/>
            <person name="Xiong C."/>
            <person name="Hu X."/>
            <person name="Zhang S."/>
            <person name="Zheng H."/>
            <person name="Huang Y."/>
            <person name="Zhou Y."/>
            <person name="Wang S."/>
            <person name="Zhao G.P."/>
            <person name="Liu X."/>
            <person name="St Leger R.J."/>
            <person name="Wang C."/>
        </authorList>
    </citation>
    <scope>NUCLEOTIDE SEQUENCE [LARGE SCALE GENOMIC DNA]</scope>
    <source>
        <strain evidence="2 3">CM01</strain>
    </source>
</reference>
<feature type="signal peptide" evidence="1">
    <location>
        <begin position="1"/>
        <end position="21"/>
    </location>
</feature>
<protein>
    <recommendedName>
        <fullName evidence="4">Apple domain-containing protein</fullName>
    </recommendedName>
</protein>
<dbReference type="OMA" id="CWFISIV"/>
<dbReference type="HOGENOM" id="CLU_787582_0_0_1"/>
<dbReference type="InParanoid" id="G3JC01"/>
<dbReference type="GeneID" id="18164017"/>
<feature type="chain" id="PRO_5003446015" description="Apple domain-containing protein" evidence="1">
    <location>
        <begin position="22"/>
        <end position="352"/>
    </location>
</feature>
<dbReference type="VEuPathDB" id="FungiDB:CCM_01988"/>
<evidence type="ECO:0000313" key="2">
    <source>
        <dbReference type="EMBL" id="EGX93719.1"/>
    </source>
</evidence>
<proteinExistence type="predicted"/>
<accession>G3JC01</accession>
<keyword evidence="3" id="KW-1185">Reference proteome</keyword>
<dbReference type="EMBL" id="JH126400">
    <property type="protein sequence ID" value="EGX93719.1"/>
    <property type="molecule type" value="Genomic_DNA"/>
</dbReference>
<gene>
    <name evidence="2" type="ORF">CCM_01988</name>
</gene>
<evidence type="ECO:0008006" key="4">
    <source>
        <dbReference type="Google" id="ProtNLM"/>
    </source>
</evidence>
<dbReference type="AlphaFoldDB" id="G3JC01"/>